<protein>
    <submittedName>
        <fullName evidence="2">Uncharacterized protein</fullName>
    </submittedName>
</protein>
<feature type="transmembrane region" description="Helical" evidence="1">
    <location>
        <begin position="52"/>
        <end position="69"/>
    </location>
</feature>
<gene>
    <name evidence="2" type="ORF">BACUNI_04597</name>
</gene>
<name>A0ABC9N5X8_BACUC</name>
<feature type="transmembrane region" description="Helical" evidence="1">
    <location>
        <begin position="12"/>
        <end position="40"/>
    </location>
</feature>
<sequence length="212" mass="24445">MILLQHIHINKQIISAIMNLLTCILIAIPIGIIFIMLWIYNDYRKYKKKNKLAILLFLLFPTTLSAQYVDAGCQVSFKWLENQKGKLEYTKDGVAYKFIPNDSQWEIIICNNSSEDIRINWKNMQFIVDGRSSEVKYPILAEAETPFAIIKSQAETSQKIGVTTYTANNSQIYNKKDIRKGRNSSITIILPISIGKHPQFFTSFDFIIKKVN</sequence>
<dbReference type="Proteomes" id="UP000004110">
    <property type="component" value="Unassembled WGS sequence"/>
</dbReference>
<reference evidence="2" key="1">
    <citation type="submission" date="2007-06" db="EMBL/GenBank/DDBJ databases">
        <authorList>
            <person name="Fulton L."/>
            <person name="Clifton S."/>
            <person name="Fulton B."/>
            <person name="Xu J."/>
            <person name="Minx P."/>
            <person name="Pepin K.H."/>
            <person name="Johnson M."/>
            <person name="Thiruvilangam P."/>
            <person name="Bhonagiri V."/>
            <person name="Nash W.E."/>
            <person name="Mardis E.R."/>
            <person name="Wilson R.K."/>
        </authorList>
    </citation>
    <scope>NUCLEOTIDE SEQUENCE [LARGE SCALE GENOMIC DNA]</scope>
    <source>
        <strain evidence="2">ATCC 8492</strain>
    </source>
</reference>
<keyword evidence="1" id="KW-1133">Transmembrane helix</keyword>
<reference evidence="2" key="2">
    <citation type="submission" date="2013-11" db="EMBL/GenBank/DDBJ databases">
        <title>Draft genome sequence of Bacteroides uniformis (ATCC 8492).</title>
        <authorList>
            <person name="Sudarsanam P."/>
            <person name="Ley R."/>
            <person name="Guruge J."/>
            <person name="Turnbaugh P.J."/>
            <person name="Mahowald M."/>
            <person name="Liep D."/>
            <person name="Gordon J."/>
        </authorList>
    </citation>
    <scope>NUCLEOTIDE SEQUENCE</scope>
    <source>
        <strain evidence="2">ATCC 8492</strain>
    </source>
</reference>
<keyword evidence="1" id="KW-0812">Transmembrane</keyword>
<evidence type="ECO:0000313" key="3">
    <source>
        <dbReference type="Proteomes" id="UP000004110"/>
    </source>
</evidence>
<evidence type="ECO:0000256" key="1">
    <source>
        <dbReference type="SAM" id="Phobius"/>
    </source>
</evidence>
<dbReference type="EMBL" id="AAYH02000049">
    <property type="protein sequence ID" value="EDO52043.1"/>
    <property type="molecule type" value="Genomic_DNA"/>
</dbReference>
<organism evidence="2 3">
    <name type="scientific">Bacteroides uniformis (strain ATCC 8492 / DSM 6597 / CCUG 4942 / CIP 103695 / JCM 5828 / KCTC 5204 / NCTC 13054 / VPI 0061)</name>
    <dbReference type="NCBI Taxonomy" id="411479"/>
    <lineage>
        <taxon>Bacteria</taxon>
        <taxon>Pseudomonadati</taxon>
        <taxon>Bacteroidota</taxon>
        <taxon>Bacteroidia</taxon>
        <taxon>Bacteroidales</taxon>
        <taxon>Bacteroidaceae</taxon>
        <taxon>Bacteroides</taxon>
    </lineage>
</organism>
<accession>A0ABC9N5X8</accession>
<dbReference type="AlphaFoldDB" id="A0ABC9N5X8"/>
<evidence type="ECO:0000313" key="2">
    <source>
        <dbReference type="EMBL" id="EDO52043.1"/>
    </source>
</evidence>
<comment type="caution">
    <text evidence="2">The sequence shown here is derived from an EMBL/GenBank/DDBJ whole genome shotgun (WGS) entry which is preliminary data.</text>
</comment>
<keyword evidence="3" id="KW-1185">Reference proteome</keyword>
<proteinExistence type="predicted"/>
<keyword evidence="1" id="KW-0472">Membrane</keyword>